<sequence>MGDYPVWDIEGVLESYKNIPEWHASIGKALESLFLFMERNGLLKCRVSDDNGKLVKRVIMSSEITAEGDLLSSGRNNAVDKWLRSKARFKDPSDLKTLERALAKLRSKTL</sequence>
<gene>
    <name evidence="1" type="ORF">EI693_11290</name>
</gene>
<dbReference type="Proteomes" id="UP000272622">
    <property type="component" value="Chromosome"/>
</dbReference>
<dbReference type="EMBL" id="CP034337">
    <property type="protein sequence ID" value="AZL73637.1"/>
    <property type="molecule type" value="Genomic_DNA"/>
</dbReference>
<reference evidence="1 2" key="1">
    <citation type="submission" date="2018-12" db="EMBL/GenBank/DDBJ databases">
        <authorList>
            <person name="Li S."/>
            <person name="Yang R."/>
            <person name="Chen G."/>
            <person name="Zou L."/>
            <person name="Zhang C."/>
            <person name="Chen Y."/>
            <person name="Liu Z."/>
            <person name="Li Y."/>
            <person name="Yan Y."/>
            <person name="Huang M."/>
            <person name="Chen T."/>
        </authorList>
    </citation>
    <scope>NUCLEOTIDE SEQUENCE [LARGE SCALE GENOMIC DNA]</scope>
    <source>
        <strain evidence="1 2">2014</strain>
    </source>
</reference>
<evidence type="ECO:0000313" key="1">
    <source>
        <dbReference type="EMBL" id="AZL73637.1"/>
    </source>
</evidence>
<dbReference type="RefSeq" id="WP_125463757.1">
    <property type="nucleotide sequence ID" value="NZ_CP034337.1"/>
</dbReference>
<accession>A0ABM7CQE8</accession>
<name>A0ABM7CQE8_9PSED</name>
<protein>
    <submittedName>
        <fullName evidence="1">Uncharacterized protein</fullName>
    </submittedName>
</protein>
<proteinExistence type="predicted"/>
<evidence type="ECO:0000313" key="2">
    <source>
        <dbReference type="Proteomes" id="UP000272622"/>
    </source>
</evidence>
<organism evidence="1 2">
    <name type="scientific">Pseudomonas oryziphila</name>
    <dbReference type="NCBI Taxonomy" id="2894079"/>
    <lineage>
        <taxon>Bacteria</taxon>
        <taxon>Pseudomonadati</taxon>
        <taxon>Pseudomonadota</taxon>
        <taxon>Gammaproteobacteria</taxon>
        <taxon>Pseudomonadales</taxon>
        <taxon>Pseudomonadaceae</taxon>
        <taxon>Pseudomonas</taxon>
    </lineage>
</organism>
<keyword evidence="2" id="KW-1185">Reference proteome</keyword>